<accession>A0A443RW86</accession>
<evidence type="ECO:0000256" key="1">
    <source>
        <dbReference type="ARBA" id="ARBA00023002"/>
    </source>
</evidence>
<dbReference type="InterPro" id="IPR036291">
    <property type="entry name" value="NAD(P)-bd_dom_sf"/>
</dbReference>
<protein>
    <submittedName>
        <fullName evidence="2">Uncharacterized protein</fullName>
    </submittedName>
</protein>
<sequence>MNLLRELADTRQCATMCTSTARLDNKTVVITGGNTGIGKETAIDLAKR</sequence>
<proteinExistence type="predicted"/>
<dbReference type="EMBL" id="NCKV01027533">
    <property type="protein sequence ID" value="RWS19329.1"/>
    <property type="molecule type" value="Genomic_DNA"/>
</dbReference>
<dbReference type="PANTHER" id="PTHR43157">
    <property type="entry name" value="PHOSPHATIDYLINOSITOL-GLYCAN BIOSYNTHESIS CLASS F PROTEIN-RELATED"/>
    <property type="match status" value="1"/>
</dbReference>
<name>A0A443RW86_9ACAR</name>
<feature type="non-terminal residue" evidence="2">
    <location>
        <position position="48"/>
    </location>
</feature>
<dbReference type="Gene3D" id="3.40.50.720">
    <property type="entry name" value="NAD(P)-binding Rossmann-like Domain"/>
    <property type="match status" value="1"/>
</dbReference>
<comment type="caution">
    <text evidence="2">The sequence shown here is derived from an EMBL/GenBank/DDBJ whole genome shotgun (WGS) entry which is preliminary data.</text>
</comment>
<dbReference type="VEuPathDB" id="VectorBase:LDEU012711"/>
<dbReference type="PANTHER" id="PTHR43157:SF31">
    <property type="entry name" value="PHOSPHATIDYLINOSITOL-GLYCAN BIOSYNTHESIS CLASS F PROTEIN"/>
    <property type="match status" value="1"/>
</dbReference>
<organism evidence="2 3">
    <name type="scientific">Leptotrombidium deliense</name>
    <dbReference type="NCBI Taxonomy" id="299467"/>
    <lineage>
        <taxon>Eukaryota</taxon>
        <taxon>Metazoa</taxon>
        <taxon>Ecdysozoa</taxon>
        <taxon>Arthropoda</taxon>
        <taxon>Chelicerata</taxon>
        <taxon>Arachnida</taxon>
        <taxon>Acari</taxon>
        <taxon>Acariformes</taxon>
        <taxon>Trombidiformes</taxon>
        <taxon>Prostigmata</taxon>
        <taxon>Anystina</taxon>
        <taxon>Parasitengona</taxon>
        <taxon>Trombiculoidea</taxon>
        <taxon>Trombiculidae</taxon>
        <taxon>Leptotrombidium</taxon>
    </lineage>
</organism>
<reference evidence="2 3" key="1">
    <citation type="journal article" date="2018" name="Gigascience">
        <title>Genomes of trombidid mites reveal novel predicted allergens and laterally-transferred genes associated with secondary metabolism.</title>
        <authorList>
            <person name="Dong X."/>
            <person name="Chaisiri K."/>
            <person name="Xia D."/>
            <person name="Armstrong S.D."/>
            <person name="Fang Y."/>
            <person name="Donnelly M.J."/>
            <person name="Kadowaki T."/>
            <person name="McGarry J.W."/>
            <person name="Darby A.C."/>
            <person name="Makepeace B.L."/>
        </authorList>
    </citation>
    <scope>NUCLEOTIDE SEQUENCE [LARGE SCALE GENOMIC DNA]</scope>
    <source>
        <strain evidence="2">UoL-UT</strain>
    </source>
</reference>
<gene>
    <name evidence="2" type="ORF">B4U80_14982</name>
</gene>
<dbReference type="Proteomes" id="UP000288716">
    <property type="component" value="Unassembled WGS sequence"/>
</dbReference>
<evidence type="ECO:0000313" key="2">
    <source>
        <dbReference type="EMBL" id="RWS19329.1"/>
    </source>
</evidence>
<dbReference type="AlphaFoldDB" id="A0A443RW86"/>
<dbReference type="SUPFAM" id="SSF51735">
    <property type="entry name" value="NAD(P)-binding Rossmann-fold domains"/>
    <property type="match status" value="1"/>
</dbReference>
<keyword evidence="1" id="KW-0560">Oxidoreductase</keyword>
<keyword evidence="3" id="KW-1185">Reference proteome</keyword>
<evidence type="ECO:0000313" key="3">
    <source>
        <dbReference type="Proteomes" id="UP000288716"/>
    </source>
</evidence>
<dbReference type="GO" id="GO:0016491">
    <property type="term" value="F:oxidoreductase activity"/>
    <property type="evidence" value="ECO:0007669"/>
    <property type="project" value="UniProtKB-KW"/>
</dbReference>